<keyword evidence="1" id="KW-0472">Membrane</keyword>
<feature type="domain" description="SHOCT" evidence="2">
    <location>
        <begin position="76"/>
        <end position="103"/>
    </location>
</feature>
<dbReference type="RefSeq" id="WP_169584583.1">
    <property type="nucleotide sequence ID" value="NZ_VCQU01000001.1"/>
</dbReference>
<protein>
    <submittedName>
        <fullName evidence="3">SHOCT domain-containing protein</fullName>
    </submittedName>
</protein>
<reference evidence="3 4" key="2">
    <citation type="submission" date="2020-06" db="EMBL/GenBank/DDBJ databases">
        <title>Antribacter stalactiti gen. nov., sp. nov., a new member of the family Nacardiaceae isolated from a cave.</title>
        <authorList>
            <person name="Kim I.S."/>
        </authorList>
    </citation>
    <scope>NUCLEOTIDE SEQUENCE [LARGE SCALE GENOMIC DNA]</scope>
    <source>
        <strain evidence="3 4">YC2-7</strain>
    </source>
</reference>
<evidence type="ECO:0000313" key="4">
    <source>
        <dbReference type="Proteomes" id="UP000535543"/>
    </source>
</evidence>
<dbReference type="InterPro" id="IPR018649">
    <property type="entry name" value="SHOCT"/>
</dbReference>
<dbReference type="Pfam" id="PF09851">
    <property type="entry name" value="SHOCT"/>
    <property type="match status" value="1"/>
</dbReference>
<evidence type="ECO:0000313" key="3">
    <source>
        <dbReference type="EMBL" id="NMN93895.1"/>
    </source>
</evidence>
<proteinExistence type="predicted"/>
<organism evidence="3 4">
    <name type="scientific">Antrihabitans stalactiti</name>
    <dbReference type="NCBI Taxonomy" id="2584121"/>
    <lineage>
        <taxon>Bacteria</taxon>
        <taxon>Bacillati</taxon>
        <taxon>Actinomycetota</taxon>
        <taxon>Actinomycetes</taxon>
        <taxon>Mycobacteriales</taxon>
        <taxon>Nocardiaceae</taxon>
        <taxon>Antrihabitans</taxon>
    </lineage>
</organism>
<dbReference type="EMBL" id="VCQU01000001">
    <property type="protein sequence ID" value="NMN93895.1"/>
    <property type="molecule type" value="Genomic_DNA"/>
</dbReference>
<accession>A0A848K432</accession>
<comment type="caution">
    <text evidence="3">The sequence shown here is derived from an EMBL/GenBank/DDBJ whole genome shotgun (WGS) entry which is preliminary data.</text>
</comment>
<evidence type="ECO:0000256" key="1">
    <source>
        <dbReference type="SAM" id="Phobius"/>
    </source>
</evidence>
<dbReference type="Proteomes" id="UP000535543">
    <property type="component" value="Unassembled WGS sequence"/>
</dbReference>
<reference evidence="3 4" key="1">
    <citation type="submission" date="2019-05" db="EMBL/GenBank/DDBJ databases">
        <authorList>
            <person name="Lee S.D."/>
        </authorList>
    </citation>
    <scope>NUCLEOTIDE SEQUENCE [LARGE SCALE GENOMIC DNA]</scope>
    <source>
        <strain evidence="3 4">YC2-7</strain>
    </source>
</reference>
<keyword evidence="4" id="KW-1185">Reference proteome</keyword>
<gene>
    <name evidence="3" type="ORF">FGL95_02450</name>
</gene>
<name>A0A848K432_9NOCA</name>
<keyword evidence="1" id="KW-0812">Transmembrane</keyword>
<feature type="transmembrane region" description="Helical" evidence="1">
    <location>
        <begin position="33"/>
        <end position="55"/>
    </location>
</feature>
<evidence type="ECO:0000259" key="2">
    <source>
        <dbReference type="Pfam" id="PF09851"/>
    </source>
</evidence>
<dbReference type="AlphaFoldDB" id="A0A848K432"/>
<sequence length="104" mass="10978">MESLYIVLLMAALICGFIAATIAEQKWLSWGGYFAFGFFFGPIGILAAVLAATRVPAQGAPQSRSDAATAPSAISEQLKELSELHASGVLTDDEFRAAKAKLLS</sequence>
<keyword evidence="1" id="KW-1133">Transmembrane helix</keyword>